<evidence type="ECO:0000313" key="2">
    <source>
        <dbReference type="WBParaSite" id="ES5_v2.g13548.t1"/>
    </source>
</evidence>
<sequence>MNYRINASSKGSKYPQDFSLPNPIIKYIIEKPSLPKAYNKLIQTCKYFFATNPIFVVHCIHASENGQWKTCICKNGCQRPHERTQIITFENPVVKLWITHKLAIWIPSPQNLISVLTPKLYIFDIPHVVLHDQIIRYNDFKNLYFSTNFVLFKDVIVKYDDGRMLAFEEVQKTIDVTLFKHKM</sequence>
<dbReference type="WBParaSite" id="ES5_v2.g13548.t1">
    <property type="protein sequence ID" value="ES5_v2.g13548.t1"/>
    <property type="gene ID" value="ES5_v2.g13548"/>
</dbReference>
<organism evidence="1 2">
    <name type="scientific">Panagrolaimus sp. ES5</name>
    <dbReference type="NCBI Taxonomy" id="591445"/>
    <lineage>
        <taxon>Eukaryota</taxon>
        <taxon>Metazoa</taxon>
        <taxon>Ecdysozoa</taxon>
        <taxon>Nematoda</taxon>
        <taxon>Chromadorea</taxon>
        <taxon>Rhabditida</taxon>
        <taxon>Tylenchina</taxon>
        <taxon>Panagrolaimomorpha</taxon>
        <taxon>Panagrolaimoidea</taxon>
        <taxon>Panagrolaimidae</taxon>
        <taxon>Panagrolaimus</taxon>
    </lineage>
</organism>
<name>A0AC34F9J8_9BILA</name>
<evidence type="ECO:0000313" key="1">
    <source>
        <dbReference type="Proteomes" id="UP000887579"/>
    </source>
</evidence>
<proteinExistence type="predicted"/>
<protein>
    <submittedName>
        <fullName evidence="2">Uncharacterized protein</fullName>
    </submittedName>
</protein>
<reference evidence="2" key="1">
    <citation type="submission" date="2022-11" db="UniProtKB">
        <authorList>
            <consortium name="WormBaseParasite"/>
        </authorList>
    </citation>
    <scope>IDENTIFICATION</scope>
</reference>
<dbReference type="Proteomes" id="UP000887579">
    <property type="component" value="Unplaced"/>
</dbReference>
<accession>A0AC34F9J8</accession>